<name>A0A401TLM9_CHIPU</name>
<keyword evidence="4" id="KW-1185">Reference proteome</keyword>
<dbReference type="OrthoDB" id="9990982at2759"/>
<evidence type="ECO:0000313" key="4">
    <source>
        <dbReference type="Proteomes" id="UP000287033"/>
    </source>
</evidence>
<dbReference type="Gene3D" id="4.10.400.10">
    <property type="entry name" value="Low-density Lipoprotein Receptor"/>
    <property type="match status" value="2"/>
</dbReference>
<dbReference type="PANTHER" id="PTHR20967">
    <property type="entry name" value="PROHORMONE-4"/>
    <property type="match status" value="1"/>
</dbReference>
<dbReference type="OMA" id="EINCTMD"/>
<dbReference type="Proteomes" id="UP000287033">
    <property type="component" value="Unassembled WGS sequence"/>
</dbReference>
<sequence>MIKRCNGIPDCSDGSDEQNCNPSCSQYMDFVCKDKRRCLHSFMVCDGAPQCEDGSDEDPNYAHCCRFTFSNTVPY</sequence>
<gene>
    <name evidence="3" type="ORF">chiPu_0027558</name>
</gene>
<organism evidence="3 4">
    <name type="scientific">Chiloscyllium punctatum</name>
    <name type="common">Brownbanded bambooshark</name>
    <name type="synonym">Hemiscyllium punctatum</name>
    <dbReference type="NCBI Taxonomy" id="137246"/>
    <lineage>
        <taxon>Eukaryota</taxon>
        <taxon>Metazoa</taxon>
        <taxon>Chordata</taxon>
        <taxon>Craniata</taxon>
        <taxon>Vertebrata</taxon>
        <taxon>Chondrichthyes</taxon>
        <taxon>Elasmobranchii</taxon>
        <taxon>Galeomorphii</taxon>
        <taxon>Galeoidea</taxon>
        <taxon>Orectolobiformes</taxon>
        <taxon>Hemiscylliidae</taxon>
        <taxon>Chiloscyllium</taxon>
    </lineage>
</organism>
<proteinExistence type="predicted"/>
<dbReference type="Pfam" id="PF00057">
    <property type="entry name" value="Ldl_recept_a"/>
    <property type="match status" value="2"/>
</dbReference>
<evidence type="ECO:0000256" key="1">
    <source>
        <dbReference type="ARBA" id="ARBA00023157"/>
    </source>
</evidence>
<comment type="caution">
    <text evidence="3">The sequence shown here is derived from an EMBL/GenBank/DDBJ whole genome shotgun (WGS) entry which is preliminary data.</text>
</comment>
<dbReference type="SUPFAM" id="SSF57424">
    <property type="entry name" value="LDL receptor-like module"/>
    <property type="match status" value="2"/>
</dbReference>
<comment type="caution">
    <text evidence="2">Lacks conserved residue(s) required for the propagation of feature annotation.</text>
</comment>
<dbReference type="InterPro" id="IPR023415">
    <property type="entry name" value="LDLR_class-A_CS"/>
</dbReference>
<dbReference type="PROSITE" id="PS50068">
    <property type="entry name" value="LDLRA_2"/>
    <property type="match status" value="1"/>
</dbReference>
<reference evidence="3 4" key="1">
    <citation type="journal article" date="2018" name="Nat. Ecol. Evol.">
        <title>Shark genomes provide insights into elasmobranch evolution and the origin of vertebrates.</title>
        <authorList>
            <person name="Hara Y"/>
            <person name="Yamaguchi K"/>
            <person name="Onimaru K"/>
            <person name="Kadota M"/>
            <person name="Koyanagi M"/>
            <person name="Keeley SD"/>
            <person name="Tatsumi K"/>
            <person name="Tanaka K"/>
            <person name="Motone F"/>
            <person name="Kageyama Y"/>
            <person name="Nozu R"/>
            <person name="Adachi N"/>
            <person name="Nishimura O"/>
            <person name="Nakagawa R"/>
            <person name="Tanegashima C"/>
            <person name="Kiyatake I"/>
            <person name="Matsumoto R"/>
            <person name="Murakumo K"/>
            <person name="Nishida K"/>
            <person name="Terakita A"/>
            <person name="Kuratani S"/>
            <person name="Sato K"/>
            <person name="Hyodo S Kuraku.S."/>
        </authorList>
    </citation>
    <scope>NUCLEOTIDE SEQUENCE [LARGE SCALE GENOMIC DNA]</scope>
</reference>
<dbReference type="PROSITE" id="PS01209">
    <property type="entry name" value="LDLRA_1"/>
    <property type="match status" value="1"/>
</dbReference>
<accession>A0A401TLM9</accession>
<dbReference type="EMBL" id="BEZZ01107301">
    <property type="protein sequence ID" value="GCC43536.1"/>
    <property type="molecule type" value="Genomic_DNA"/>
</dbReference>
<dbReference type="PANTHER" id="PTHR20967:SF0">
    <property type="entry name" value="PROHORMONE-4"/>
    <property type="match status" value="1"/>
</dbReference>
<dbReference type="AlphaFoldDB" id="A0A401TLM9"/>
<keyword evidence="1" id="KW-1015">Disulfide bond</keyword>
<dbReference type="STRING" id="137246.A0A401TLM9"/>
<protein>
    <submittedName>
        <fullName evidence="3">Uncharacterized protein</fullName>
    </submittedName>
</protein>
<dbReference type="InterPro" id="IPR053103">
    <property type="entry name" value="IDLSRF-like_peptide"/>
</dbReference>
<dbReference type="SMART" id="SM00192">
    <property type="entry name" value="LDLa"/>
    <property type="match status" value="2"/>
</dbReference>
<dbReference type="InterPro" id="IPR036055">
    <property type="entry name" value="LDL_receptor-like_sf"/>
</dbReference>
<evidence type="ECO:0000256" key="2">
    <source>
        <dbReference type="PROSITE-ProRule" id="PRU00124"/>
    </source>
</evidence>
<evidence type="ECO:0000313" key="3">
    <source>
        <dbReference type="EMBL" id="GCC43536.1"/>
    </source>
</evidence>
<dbReference type="InterPro" id="IPR002172">
    <property type="entry name" value="LDrepeatLR_classA_rpt"/>
</dbReference>